<reference evidence="3 4" key="1">
    <citation type="submission" date="2019-01" db="EMBL/GenBank/DDBJ databases">
        <title>The draft genome of Rhizobium sp. 24NR.</title>
        <authorList>
            <person name="Liu L."/>
            <person name="Liang L."/>
            <person name="Shi S."/>
            <person name="Xu L."/>
            <person name="Wang X."/>
            <person name="Li L."/>
            <person name="Zhang X."/>
        </authorList>
    </citation>
    <scope>NUCLEOTIDE SEQUENCE [LARGE SCALE GENOMIC DNA]</scope>
    <source>
        <strain evidence="3 4">24NR</strain>
    </source>
</reference>
<dbReference type="CDD" id="cd01066">
    <property type="entry name" value="APP_MetAP"/>
    <property type="match status" value="1"/>
</dbReference>
<keyword evidence="4" id="KW-1185">Reference proteome</keyword>
<organism evidence="3 4">
    <name type="scientific">Neorhizobium lilium</name>
    <dbReference type="NCBI Taxonomy" id="2503024"/>
    <lineage>
        <taxon>Bacteria</taxon>
        <taxon>Pseudomonadati</taxon>
        <taxon>Pseudomonadota</taxon>
        <taxon>Alphaproteobacteria</taxon>
        <taxon>Hyphomicrobiales</taxon>
        <taxon>Rhizobiaceae</taxon>
        <taxon>Rhizobium/Agrobacterium group</taxon>
        <taxon>Neorhizobium</taxon>
    </lineage>
</organism>
<dbReference type="GO" id="GO:0004177">
    <property type="term" value="F:aminopeptidase activity"/>
    <property type="evidence" value="ECO:0007669"/>
    <property type="project" value="UniProtKB-KW"/>
</dbReference>
<dbReference type="SUPFAM" id="SSF55920">
    <property type="entry name" value="Creatinase/aminopeptidase"/>
    <property type="match status" value="1"/>
</dbReference>
<dbReference type="AlphaFoldDB" id="A0A444LNH3"/>
<evidence type="ECO:0000259" key="2">
    <source>
        <dbReference type="Pfam" id="PF01321"/>
    </source>
</evidence>
<dbReference type="Gene3D" id="3.90.230.10">
    <property type="entry name" value="Creatinase/methionine aminopeptidase superfamily"/>
    <property type="match status" value="1"/>
</dbReference>
<dbReference type="InterPro" id="IPR050659">
    <property type="entry name" value="Peptidase_M24B"/>
</dbReference>
<dbReference type="InterPro" id="IPR036005">
    <property type="entry name" value="Creatinase/aminopeptidase-like"/>
</dbReference>
<dbReference type="Pfam" id="PF01321">
    <property type="entry name" value="Creatinase_N"/>
    <property type="match status" value="1"/>
</dbReference>
<protein>
    <submittedName>
        <fullName evidence="3">Aminopeptidase P family protein</fullName>
    </submittedName>
</protein>
<evidence type="ECO:0000313" key="3">
    <source>
        <dbReference type="EMBL" id="RWX81881.1"/>
    </source>
</evidence>
<gene>
    <name evidence="3" type="ORF">EPK99_03810</name>
</gene>
<dbReference type="InterPro" id="IPR000587">
    <property type="entry name" value="Creatinase_N"/>
</dbReference>
<dbReference type="Proteomes" id="UP000287687">
    <property type="component" value="Unassembled WGS sequence"/>
</dbReference>
<dbReference type="OrthoDB" id="9806388at2"/>
<dbReference type="Gene3D" id="3.40.350.10">
    <property type="entry name" value="Creatinase/prolidase N-terminal domain"/>
    <property type="match status" value="1"/>
</dbReference>
<name>A0A444LNH3_9HYPH</name>
<dbReference type="SUPFAM" id="SSF53092">
    <property type="entry name" value="Creatinase/prolidase N-terminal domain"/>
    <property type="match status" value="1"/>
</dbReference>
<keyword evidence="3" id="KW-0645">Protease</keyword>
<dbReference type="PANTHER" id="PTHR46112">
    <property type="entry name" value="AMINOPEPTIDASE"/>
    <property type="match status" value="1"/>
</dbReference>
<feature type="domain" description="Peptidase M24" evidence="1">
    <location>
        <begin position="181"/>
        <end position="380"/>
    </location>
</feature>
<comment type="caution">
    <text evidence="3">The sequence shown here is derived from an EMBL/GenBank/DDBJ whole genome shotgun (WGS) entry which is preliminary data.</text>
</comment>
<evidence type="ECO:0000259" key="1">
    <source>
        <dbReference type="Pfam" id="PF00557"/>
    </source>
</evidence>
<keyword evidence="3" id="KW-0378">Hydrolase</keyword>
<dbReference type="InterPro" id="IPR029149">
    <property type="entry name" value="Creatin/AminoP/Spt16_N"/>
</dbReference>
<dbReference type="EMBL" id="SBIP01000001">
    <property type="protein sequence ID" value="RWX81881.1"/>
    <property type="molecule type" value="Genomic_DNA"/>
</dbReference>
<dbReference type="InterPro" id="IPR000994">
    <property type="entry name" value="Pept_M24"/>
</dbReference>
<dbReference type="PANTHER" id="PTHR46112:SF8">
    <property type="entry name" value="CYTOPLASMIC PEPTIDASE PEPQ-RELATED"/>
    <property type="match status" value="1"/>
</dbReference>
<accession>A0A444LNH3</accession>
<keyword evidence="3" id="KW-0031">Aminopeptidase</keyword>
<evidence type="ECO:0000313" key="4">
    <source>
        <dbReference type="Proteomes" id="UP000287687"/>
    </source>
</evidence>
<sequence>MANRLVNMPRLQSILSAEGIDAIVATSPENVTYASGYWALSQWIRRGPQTYVLVPAADPEDACLVASSSLLDLLADQRVWVKDVRRFGYFRMDRTEGQLDALSARQAALEDLPVEDDALTALVAALEARGLASARIAVDELGLLPGHWEQLQARLPHAQLVPAMRLFRAIRAVKTAVEINSLRQAAQITERSIAAALAIARPGITEIAMARAFHTQTVAENAWPVLGCIGFGSRSAMPNVQPSETALAIGDIIRFDAGGRYNHYRADIARIATLGPAPDRVRRYHRALHLGVEAALQAIKPGVAASTIFDVAVETVRREGIPHYARSHVGHGIGLDGYDLPDLTPTSSDLIEEGMVLCVETPYYELGWGGLQVEDTVVVRADGVETFMTTSGALMEVGA</sequence>
<proteinExistence type="predicted"/>
<feature type="domain" description="Creatinase N-terminal" evidence="2">
    <location>
        <begin position="10"/>
        <end position="173"/>
    </location>
</feature>
<dbReference type="Pfam" id="PF00557">
    <property type="entry name" value="Peptidase_M24"/>
    <property type="match status" value="1"/>
</dbReference>